<accession>A0A226E9W1</accession>
<evidence type="ECO:0000313" key="1">
    <source>
        <dbReference type="EMBL" id="OXA54333.1"/>
    </source>
</evidence>
<dbReference type="AlphaFoldDB" id="A0A226E9W1"/>
<evidence type="ECO:0000313" key="2">
    <source>
        <dbReference type="Proteomes" id="UP000198287"/>
    </source>
</evidence>
<comment type="caution">
    <text evidence="1">The sequence shown here is derived from an EMBL/GenBank/DDBJ whole genome shotgun (WGS) entry which is preliminary data.</text>
</comment>
<gene>
    <name evidence="1" type="ORF">Fcan01_10466</name>
</gene>
<reference evidence="1 2" key="1">
    <citation type="submission" date="2015-12" db="EMBL/GenBank/DDBJ databases">
        <title>The genome of Folsomia candida.</title>
        <authorList>
            <person name="Faddeeva A."/>
            <person name="Derks M.F."/>
            <person name="Anvar Y."/>
            <person name="Smit S."/>
            <person name="Van Straalen N."/>
            <person name="Roelofs D."/>
        </authorList>
    </citation>
    <scope>NUCLEOTIDE SEQUENCE [LARGE SCALE GENOMIC DNA]</scope>
    <source>
        <strain evidence="1 2">VU population</strain>
        <tissue evidence="1">Whole body</tissue>
    </source>
</reference>
<protein>
    <submittedName>
        <fullName evidence="1">Uncharacterized protein</fullName>
    </submittedName>
</protein>
<keyword evidence="2" id="KW-1185">Reference proteome</keyword>
<dbReference type="Proteomes" id="UP000198287">
    <property type="component" value="Unassembled WGS sequence"/>
</dbReference>
<proteinExistence type="predicted"/>
<dbReference type="EMBL" id="LNIX01000005">
    <property type="protein sequence ID" value="OXA54333.1"/>
    <property type="molecule type" value="Genomic_DNA"/>
</dbReference>
<sequence>MSCNPSRLEQLIETANLKRRSETDKEILKYHMEQDQLRLAKCNYVPENSLKWKNSTFNRSTISGRTHFNLVNYKELKELILEETFGTAISTMCCPKSRVAAGSENATRYPTRYPQHNYPYPHGYPCGYPLPVMRIRLKTNQTSE</sequence>
<name>A0A226E9W1_FOLCA</name>
<organism evidence="1 2">
    <name type="scientific">Folsomia candida</name>
    <name type="common">Springtail</name>
    <dbReference type="NCBI Taxonomy" id="158441"/>
    <lineage>
        <taxon>Eukaryota</taxon>
        <taxon>Metazoa</taxon>
        <taxon>Ecdysozoa</taxon>
        <taxon>Arthropoda</taxon>
        <taxon>Hexapoda</taxon>
        <taxon>Collembola</taxon>
        <taxon>Entomobryomorpha</taxon>
        <taxon>Isotomoidea</taxon>
        <taxon>Isotomidae</taxon>
        <taxon>Proisotominae</taxon>
        <taxon>Folsomia</taxon>
    </lineage>
</organism>